<dbReference type="InterPro" id="IPR012340">
    <property type="entry name" value="NA-bd_OB-fold"/>
</dbReference>
<evidence type="ECO:0000313" key="3">
    <source>
        <dbReference type="EMBL" id="KKP66453.1"/>
    </source>
</evidence>
<dbReference type="Gene3D" id="2.30.30.30">
    <property type="match status" value="1"/>
</dbReference>
<dbReference type="EMBL" id="LBPY01000007">
    <property type="protein sequence ID" value="KKP66453.1"/>
    <property type="molecule type" value="Genomic_DNA"/>
</dbReference>
<keyword evidence="3" id="KW-0251">Elongation factor</keyword>
<dbReference type="SUPFAM" id="SSF50249">
    <property type="entry name" value="Nucleic acid-binding proteins"/>
    <property type="match status" value="1"/>
</dbReference>
<evidence type="ECO:0000313" key="4">
    <source>
        <dbReference type="Proteomes" id="UP000034952"/>
    </source>
</evidence>
<evidence type="ECO:0000256" key="1">
    <source>
        <dbReference type="ARBA" id="ARBA00009479"/>
    </source>
</evidence>
<dbReference type="SUPFAM" id="SSF50104">
    <property type="entry name" value="Translation proteins SH3-like domain"/>
    <property type="match status" value="1"/>
</dbReference>
<dbReference type="InterPro" id="IPR013852">
    <property type="entry name" value="Transl_elong_P/YeiP_CS"/>
</dbReference>
<dbReference type="GO" id="GO:0043043">
    <property type="term" value="P:peptide biosynthetic process"/>
    <property type="evidence" value="ECO:0007669"/>
    <property type="project" value="InterPro"/>
</dbReference>
<dbReference type="PANTHER" id="PTHR30053:SF14">
    <property type="entry name" value="TRANSLATION ELONGATION FACTOR KOW-LIKE DOMAIN-CONTAINING PROTEIN"/>
    <property type="match status" value="1"/>
</dbReference>
<dbReference type="GO" id="GO:0003746">
    <property type="term" value="F:translation elongation factor activity"/>
    <property type="evidence" value="ECO:0007669"/>
    <property type="project" value="UniProtKB-KW"/>
</dbReference>
<dbReference type="InterPro" id="IPR015365">
    <property type="entry name" value="Elong-fact-P_C"/>
</dbReference>
<proteinExistence type="inferred from homology"/>
<dbReference type="Proteomes" id="UP000034952">
    <property type="component" value="Unassembled WGS sequence"/>
</dbReference>
<organism evidence="3 4">
    <name type="scientific">Candidatus Nomurabacteria bacterium GW2011_GWE1_35_16</name>
    <dbReference type="NCBI Taxonomy" id="1618761"/>
    <lineage>
        <taxon>Bacteria</taxon>
        <taxon>Candidatus Nomuraibacteriota</taxon>
    </lineage>
</organism>
<dbReference type="InterPro" id="IPR008991">
    <property type="entry name" value="Translation_prot_SH3-like_sf"/>
</dbReference>
<dbReference type="Gene3D" id="2.40.50.140">
    <property type="entry name" value="Nucleic acid-binding proteins"/>
    <property type="match status" value="2"/>
</dbReference>
<name>A0A0G0BAH0_9BACT</name>
<dbReference type="InterPro" id="IPR014722">
    <property type="entry name" value="Rib_uL2_dom2"/>
</dbReference>
<keyword evidence="3" id="KW-0648">Protein biosynthesis</keyword>
<dbReference type="PANTHER" id="PTHR30053">
    <property type="entry name" value="ELONGATION FACTOR P"/>
    <property type="match status" value="1"/>
</dbReference>
<dbReference type="PROSITE" id="PS01275">
    <property type="entry name" value="EFP"/>
    <property type="match status" value="1"/>
</dbReference>
<gene>
    <name evidence="3" type="ORF">UR64_C0007G0022</name>
</gene>
<sequence>MLEYSEIRTGKIIIYEDEPCEVMDNHVARTQQRKPQNQAKLKSLLSGRTWNTVFHASDKADEAEISKKDVKFLYANKGEFWFADPTDPKDRFKIEEKIIGEAGKYLKTNENATALVWDNDGTEQIIKISLPIKMEFVIKECPPSIKGSTASGGGKLATLENGVKIQVPFFIEEGDKVIINTETSQYVERVQK</sequence>
<dbReference type="Pfam" id="PF08207">
    <property type="entry name" value="EFP_N"/>
    <property type="match status" value="1"/>
</dbReference>
<dbReference type="PIRSF" id="PIRSF005901">
    <property type="entry name" value="EF-P"/>
    <property type="match status" value="1"/>
</dbReference>
<dbReference type="SMART" id="SM00841">
    <property type="entry name" value="Elong-fact-P_C"/>
    <property type="match status" value="1"/>
</dbReference>
<dbReference type="FunFam" id="2.40.50.140:FF:000004">
    <property type="entry name" value="Elongation factor P"/>
    <property type="match status" value="1"/>
</dbReference>
<comment type="caution">
    <text evidence="3">The sequence shown here is derived from an EMBL/GenBank/DDBJ whole genome shotgun (WGS) entry which is preliminary data.</text>
</comment>
<dbReference type="InterPro" id="IPR020599">
    <property type="entry name" value="Transl_elong_fac_P/YeiP"/>
</dbReference>
<comment type="similarity">
    <text evidence="1">Belongs to the elongation factor P family.</text>
</comment>
<dbReference type="AlphaFoldDB" id="A0A0G0BAH0"/>
<protein>
    <submittedName>
        <fullName evidence="3">Elongation factor P</fullName>
    </submittedName>
</protein>
<reference evidence="3 4" key="1">
    <citation type="journal article" date="2015" name="Nature">
        <title>rRNA introns, odd ribosomes, and small enigmatic genomes across a large radiation of phyla.</title>
        <authorList>
            <person name="Brown C.T."/>
            <person name="Hug L.A."/>
            <person name="Thomas B.C."/>
            <person name="Sharon I."/>
            <person name="Castelle C.J."/>
            <person name="Singh A."/>
            <person name="Wilkins M.J."/>
            <person name="Williams K.H."/>
            <person name="Banfield J.F."/>
        </authorList>
    </citation>
    <scope>NUCLEOTIDE SEQUENCE [LARGE SCALE GENOMIC DNA]</scope>
</reference>
<feature type="domain" description="Elongation factor P C-terminal" evidence="2">
    <location>
        <begin position="134"/>
        <end position="189"/>
    </location>
</feature>
<evidence type="ECO:0000259" key="2">
    <source>
        <dbReference type="SMART" id="SM00841"/>
    </source>
</evidence>
<accession>A0A0G0BAH0</accession>
<dbReference type="Pfam" id="PF09285">
    <property type="entry name" value="Elong-fact-P_C"/>
    <property type="match status" value="1"/>
</dbReference>
<dbReference type="InterPro" id="IPR013185">
    <property type="entry name" value="Transl_elong_KOW-like"/>
</dbReference>
<dbReference type="GO" id="GO:0005829">
    <property type="term" value="C:cytosol"/>
    <property type="evidence" value="ECO:0007669"/>
    <property type="project" value="UniProtKB-ARBA"/>
</dbReference>